<dbReference type="Proteomes" id="UP000252254">
    <property type="component" value="Unassembled WGS sequence"/>
</dbReference>
<keyword evidence="3" id="KW-1185">Reference proteome</keyword>
<dbReference type="InterPro" id="IPR013766">
    <property type="entry name" value="Thioredoxin_domain"/>
</dbReference>
<evidence type="ECO:0000313" key="2">
    <source>
        <dbReference type="EMBL" id="RBO94607.1"/>
    </source>
</evidence>
<proteinExistence type="predicted"/>
<dbReference type="Gene3D" id="3.40.30.10">
    <property type="entry name" value="Glutaredoxin"/>
    <property type="match status" value="1"/>
</dbReference>
<dbReference type="RefSeq" id="WP_113869822.1">
    <property type="nucleotide sequence ID" value="NZ_BAABQN010000009.1"/>
</dbReference>
<organism evidence="2 3">
    <name type="scientific">Paraliobacillus ryukyuensis</name>
    <dbReference type="NCBI Taxonomy" id="200904"/>
    <lineage>
        <taxon>Bacteria</taxon>
        <taxon>Bacillati</taxon>
        <taxon>Bacillota</taxon>
        <taxon>Bacilli</taxon>
        <taxon>Bacillales</taxon>
        <taxon>Bacillaceae</taxon>
        <taxon>Paraliobacillus</taxon>
    </lineage>
</organism>
<dbReference type="AlphaFoldDB" id="A0A366DX23"/>
<comment type="caution">
    <text evidence="2">The sequence shown here is derived from an EMBL/GenBank/DDBJ whole genome shotgun (WGS) entry which is preliminary data.</text>
</comment>
<name>A0A366DX23_9BACI</name>
<dbReference type="EMBL" id="QNRI01000010">
    <property type="protein sequence ID" value="RBO94607.1"/>
    <property type="molecule type" value="Genomic_DNA"/>
</dbReference>
<dbReference type="OrthoDB" id="411356at2"/>
<dbReference type="InterPro" id="IPR036249">
    <property type="entry name" value="Thioredoxin-like_sf"/>
</dbReference>
<gene>
    <name evidence="2" type="ORF">DES48_11094</name>
</gene>
<accession>A0A366DX23</accession>
<evidence type="ECO:0000259" key="1">
    <source>
        <dbReference type="Pfam" id="PF00085"/>
    </source>
</evidence>
<sequence length="111" mass="12627">MSQFEAINAMENLTSFIEQNDVALVYISRENCSVCHSLKPQIQHIMDKYPKIATSEVSADQVPEVAGAFSIFTVPVVLLFVDNKEFYRGARIVPLDRFEATVKQIYDGYFE</sequence>
<protein>
    <submittedName>
        <fullName evidence="2">Thioredoxin</fullName>
    </submittedName>
</protein>
<dbReference type="CDD" id="cd02947">
    <property type="entry name" value="TRX_family"/>
    <property type="match status" value="1"/>
</dbReference>
<evidence type="ECO:0000313" key="3">
    <source>
        <dbReference type="Proteomes" id="UP000252254"/>
    </source>
</evidence>
<dbReference type="SUPFAM" id="SSF52833">
    <property type="entry name" value="Thioredoxin-like"/>
    <property type="match status" value="1"/>
</dbReference>
<reference evidence="2 3" key="1">
    <citation type="submission" date="2018-06" db="EMBL/GenBank/DDBJ databases">
        <title>Genomic Encyclopedia of Type Strains, Phase IV (KMG-IV): sequencing the most valuable type-strain genomes for metagenomic binning, comparative biology and taxonomic classification.</title>
        <authorList>
            <person name="Goeker M."/>
        </authorList>
    </citation>
    <scope>NUCLEOTIDE SEQUENCE [LARGE SCALE GENOMIC DNA]</scope>
    <source>
        <strain evidence="2 3">DSM 15140</strain>
    </source>
</reference>
<dbReference type="Pfam" id="PF00085">
    <property type="entry name" value="Thioredoxin"/>
    <property type="match status" value="1"/>
</dbReference>
<dbReference type="STRING" id="200904.GCA_900168775_01330"/>
<feature type="domain" description="Thioredoxin" evidence="1">
    <location>
        <begin position="10"/>
        <end position="89"/>
    </location>
</feature>